<sequence>MGNKTSIKELAKHLEAPYSHLELGQVNDHAAYVMNFKDVYPFHRHIMDELYLVLQGEITIRFKNAPAIRLKKGESTVVRAYTTHSSESAEGALVLMIKPKEMFPHPSEVE</sequence>
<evidence type="ECO:0000313" key="3">
    <source>
        <dbReference type="Proteomes" id="UP001228113"/>
    </source>
</evidence>
<protein>
    <recommendedName>
        <fullName evidence="1">Cupin type-2 domain-containing protein</fullName>
    </recommendedName>
</protein>
<keyword evidence="3" id="KW-1185">Reference proteome</keyword>
<feature type="domain" description="Cupin type-2" evidence="1">
    <location>
        <begin position="40"/>
        <end position="90"/>
    </location>
</feature>
<organism evidence="2 3">
    <name type="scientific">Mesoterricola sediminis</name>
    <dbReference type="NCBI Taxonomy" id="2927980"/>
    <lineage>
        <taxon>Bacteria</taxon>
        <taxon>Pseudomonadati</taxon>
        <taxon>Acidobacteriota</taxon>
        <taxon>Holophagae</taxon>
        <taxon>Holophagales</taxon>
        <taxon>Holophagaceae</taxon>
        <taxon>Mesoterricola</taxon>
    </lineage>
</organism>
<evidence type="ECO:0000313" key="2">
    <source>
        <dbReference type="EMBL" id="BDU76135.1"/>
    </source>
</evidence>
<dbReference type="KEGG" id="msea:METESE_10930"/>
<accession>A0AA48GV07</accession>
<dbReference type="SUPFAM" id="SSF51182">
    <property type="entry name" value="RmlC-like cupins"/>
    <property type="match status" value="1"/>
</dbReference>
<dbReference type="Gene3D" id="2.60.120.10">
    <property type="entry name" value="Jelly Rolls"/>
    <property type="match status" value="1"/>
</dbReference>
<dbReference type="RefSeq" id="WP_243334669.1">
    <property type="nucleotide sequence ID" value="NZ_AP027081.1"/>
</dbReference>
<dbReference type="InterPro" id="IPR014710">
    <property type="entry name" value="RmlC-like_jellyroll"/>
</dbReference>
<reference evidence="2" key="1">
    <citation type="journal article" date="2023" name="Int. J. Syst. Evol. Microbiol.">
        <title>Mesoterricola silvestris gen. nov., sp. nov., Mesoterricola sediminis sp. nov., Geothrix oryzae sp. nov., Geothrix edaphica sp. nov., Geothrix rubra sp. nov., and Geothrix limicola sp. nov., six novel members of Acidobacteriota isolated from soils.</title>
        <authorList>
            <person name="Itoh H."/>
            <person name="Sugisawa Y."/>
            <person name="Mise K."/>
            <person name="Xu Z."/>
            <person name="Kuniyasu M."/>
            <person name="Ushijima N."/>
            <person name="Kawano K."/>
            <person name="Kobayashi E."/>
            <person name="Shiratori Y."/>
            <person name="Masuda Y."/>
            <person name="Senoo K."/>
        </authorList>
    </citation>
    <scope>NUCLEOTIDE SEQUENCE</scope>
    <source>
        <strain evidence="2">W786</strain>
    </source>
</reference>
<name>A0AA48GV07_9BACT</name>
<dbReference type="InterPro" id="IPR011051">
    <property type="entry name" value="RmlC_Cupin_sf"/>
</dbReference>
<gene>
    <name evidence="2" type="ORF">METESE_10930</name>
</gene>
<dbReference type="EMBL" id="AP027081">
    <property type="protein sequence ID" value="BDU76135.1"/>
    <property type="molecule type" value="Genomic_DNA"/>
</dbReference>
<evidence type="ECO:0000259" key="1">
    <source>
        <dbReference type="Pfam" id="PF07883"/>
    </source>
</evidence>
<dbReference type="Pfam" id="PF07883">
    <property type="entry name" value="Cupin_2"/>
    <property type="match status" value="1"/>
</dbReference>
<dbReference type="AlphaFoldDB" id="A0AA48GV07"/>
<proteinExistence type="predicted"/>
<dbReference type="Proteomes" id="UP001228113">
    <property type="component" value="Chromosome"/>
</dbReference>
<dbReference type="InterPro" id="IPR013096">
    <property type="entry name" value="Cupin_2"/>
</dbReference>